<dbReference type="InterPro" id="IPR007523">
    <property type="entry name" value="NDUFAF3/AAMDC"/>
</dbReference>
<proteinExistence type="predicted"/>
<dbReference type="HOGENOM" id="CLU_074390_2_0_4"/>
<dbReference type="PANTHER" id="PTHR21192">
    <property type="entry name" value="NUCLEAR PROTEIN E3-3"/>
    <property type="match status" value="1"/>
</dbReference>
<dbReference type="CDD" id="cd05560">
    <property type="entry name" value="Xcc1710_like"/>
    <property type="match status" value="1"/>
</dbReference>
<dbReference type="AlphaFoldDB" id="A0A0B7IYN9"/>
<dbReference type="Pfam" id="PF04430">
    <property type="entry name" value="DUF498"/>
    <property type="match status" value="1"/>
</dbReference>
<dbReference type="Gene3D" id="3.40.1230.10">
    <property type="entry name" value="MTH938-like"/>
    <property type="match status" value="1"/>
</dbReference>
<dbReference type="STRING" id="1581680.BN1209_0572"/>
<accession>A0A0B7IYN9</accession>
<protein>
    <recommendedName>
        <fullName evidence="3">Xcc1710-like domain-containing protein</fullName>
    </recommendedName>
</protein>
<evidence type="ECO:0000313" key="2">
    <source>
        <dbReference type="Proteomes" id="UP000056322"/>
    </source>
</evidence>
<keyword evidence="2" id="KW-1185">Reference proteome</keyword>
<dbReference type="PANTHER" id="PTHR21192:SF2">
    <property type="entry name" value="NADH DEHYDROGENASE [UBIQUINONE] 1 ALPHA SUBCOMPLEX ASSEMBLY FACTOR 3"/>
    <property type="match status" value="1"/>
</dbReference>
<dbReference type="InterPro" id="IPR036748">
    <property type="entry name" value="MTH938-like_sf"/>
</dbReference>
<dbReference type="SUPFAM" id="SSF64076">
    <property type="entry name" value="MTH938-like"/>
    <property type="match status" value="1"/>
</dbReference>
<dbReference type="KEGG" id="mbac:BN1209_0572"/>
<gene>
    <name evidence="1" type="ORF">BN1209_0572</name>
</gene>
<sequence>MKRAIFGLTIPAVQTREMTMKLHLTQADGKQLITGYSPDWISINNFVYPQSLVVLPEALLLDWIVNDFADLNQSHFEHLLPHQPEVVLLGTGSTHRFIRPNLIQALTAANIPVECMTTDAACRTYNILMAEGRKVAAALIL</sequence>
<organism evidence="1 2">
    <name type="scientific">Candidatus Methylopumilus turicensis</name>
    <dbReference type="NCBI Taxonomy" id="1581680"/>
    <lineage>
        <taxon>Bacteria</taxon>
        <taxon>Pseudomonadati</taxon>
        <taxon>Pseudomonadota</taxon>
        <taxon>Betaproteobacteria</taxon>
        <taxon>Nitrosomonadales</taxon>
        <taxon>Methylophilaceae</taxon>
        <taxon>Candidatus Methylopumilus</taxon>
    </lineage>
</organism>
<dbReference type="Proteomes" id="UP000056322">
    <property type="component" value="Chromosome 1"/>
</dbReference>
<name>A0A0B7IYN9_9PROT</name>
<dbReference type="RefSeq" id="WP_320408776.1">
    <property type="nucleotide sequence ID" value="NZ_LN794158.1"/>
</dbReference>
<evidence type="ECO:0000313" key="1">
    <source>
        <dbReference type="EMBL" id="CEN55616.1"/>
    </source>
</evidence>
<reference evidence="2" key="1">
    <citation type="submission" date="2014-12" db="EMBL/GenBank/DDBJ databases">
        <authorList>
            <person name="Salcher M.M."/>
        </authorList>
    </citation>
    <scope>NUCLEOTIDE SEQUENCE [LARGE SCALE GENOMIC DNA]</scope>
    <source>
        <strain evidence="2">MMS-10A-171</strain>
    </source>
</reference>
<evidence type="ECO:0008006" key="3">
    <source>
        <dbReference type="Google" id="ProtNLM"/>
    </source>
</evidence>
<dbReference type="EMBL" id="LN794158">
    <property type="protein sequence ID" value="CEN55616.1"/>
    <property type="molecule type" value="Genomic_DNA"/>
</dbReference>